<keyword evidence="8" id="KW-0663">Pyridoxal phosphate</keyword>
<comment type="cofactor">
    <cofactor evidence="1">
        <name>pyridoxal 5'-phosphate</name>
        <dbReference type="ChEBI" id="CHEBI:597326"/>
    </cofactor>
</comment>
<dbReference type="PANTHER" id="PTHR10314">
    <property type="entry name" value="CYSTATHIONINE BETA-SYNTHASE"/>
    <property type="match status" value="1"/>
</dbReference>
<evidence type="ECO:0000313" key="21">
    <source>
        <dbReference type="Proteomes" id="UP000000707"/>
    </source>
</evidence>
<dbReference type="AlphaFoldDB" id="G3B1U3"/>
<evidence type="ECO:0000256" key="6">
    <source>
        <dbReference type="ARBA" id="ARBA00022605"/>
    </source>
</evidence>
<dbReference type="PROSITE" id="PS00165">
    <property type="entry name" value="DEHYDRATASE_SER_THR"/>
    <property type="match status" value="1"/>
</dbReference>
<evidence type="ECO:0000256" key="1">
    <source>
        <dbReference type="ARBA" id="ARBA00001933"/>
    </source>
</evidence>
<comment type="catalytic activity">
    <reaction evidence="13">
        <text>O-succinyl-L-serine + hydrogen sulfide = L-cysteine + succinate</text>
        <dbReference type="Rhea" id="RHEA:53816"/>
        <dbReference type="ChEBI" id="CHEBI:29919"/>
        <dbReference type="ChEBI" id="CHEBI:30031"/>
        <dbReference type="ChEBI" id="CHEBI:35235"/>
        <dbReference type="ChEBI" id="CHEBI:136856"/>
    </reaction>
</comment>
<dbReference type="eggNOG" id="KOG1481">
    <property type="taxonomic scope" value="Eukaryota"/>
</dbReference>
<name>G3B1U3_CANTC</name>
<dbReference type="OrthoDB" id="10259545at2759"/>
<protein>
    <recommendedName>
        <fullName evidence="15">Cysteine synthase 1</fullName>
        <ecNumber evidence="5">2.5.1.47</ecNumber>
    </recommendedName>
    <alternativeName>
        <fullName evidence="16">O-acetylserine (thiol)-lyase 1</fullName>
    </alternativeName>
    <alternativeName>
        <fullName evidence="17">O-acetylserine sulfhydrylase 1</fullName>
    </alternativeName>
    <alternativeName>
        <fullName evidence="18">O-succinylserine sulfhydrylase</fullName>
    </alternativeName>
</protein>
<dbReference type="GO" id="GO:0005739">
    <property type="term" value="C:mitochondrion"/>
    <property type="evidence" value="ECO:0007669"/>
    <property type="project" value="UniProtKB-SubCell"/>
</dbReference>
<evidence type="ECO:0000256" key="12">
    <source>
        <dbReference type="ARBA" id="ARBA00047931"/>
    </source>
</evidence>
<accession>G3B1U3</accession>
<dbReference type="STRING" id="590646.G3B1U3"/>
<proteinExistence type="inferred from homology"/>
<dbReference type="GO" id="GO:0030170">
    <property type="term" value="F:pyridoxal phosphate binding"/>
    <property type="evidence" value="ECO:0007669"/>
    <property type="project" value="InterPro"/>
</dbReference>
<evidence type="ECO:0000256" key="8">
    <source>
        <dbReference type="ARBA" id="ARBA00022898"/>
    </source>
</evidence>
<evidence type="ECO:0000256" key="10">
    <source>
        <dbReference type="ARBA" id="ARBA00023128"/>
    </source>
</evidence>
<evidence type="ECO:0000256" key="15">
    <source>
        <dbReference type="ARBA" id="ARBA00072087"/>
    </source>
</evidence>
<feature type="domain" description="Tryptophan synthase beta chain-like PALP" evidence="19">
    <location>
        <begin position="22"/>
        <end position="320"/>
    </location>
</feature>
<dbReference type="CDD" id="cd01561">
    <property type="entry name" value="CBS_like"/>
    <property type="match status" value="1"/>
</dbReference>
<keyword evidence="6" id="KW-0028">Amino-acid biosynthesis</keyword>
<dbReference type="InterPro" id="IPR001216">
    <property type="entry name" value="P-phosphate_BS"/>
</dbReference>
<keyword evidence="9" id="KW-0809">Transit peptide</keyword>
<evidence type="ECO:0000256" key="14">
    <source>
        <dbReference type="ARBA" id="ARBA00058228"/>
    </source>
</evidence>
<dbReference type="FunFam" id="3.40.50.1100:FF:000011">
    <property type="entry name" value="Cysteine synthase (o-acetylserine)"/>
    <property type="match status" value="1"/>
</dbReference>
<organism evidence="21">
    <name type="scientific">Candida tenuis (strain ATCC 10573 / BCRC 21748 / CBS 615 / JCM 9827 / NBRC 10315 / NRRL Y-1498 / VKM Y-70)</name>
    <name type="common">Yeast</name>
    <name type="synonym">Yamadazyma tenuis</name>
    <dbReference type="NCBI Taxonomy" id="590646"/>
    <lineage>
        <taxon>Eukaryota</taxon>
        <taxon>Fungi</taxon>
        <taxon>Dikarya</taxon>
        <taxon>Ascomycota</taxon>
        <taxon>Saccharomycotina</taxon>
        <taxon>Pichiomycetes</taxon>
        <taxon>Debaryomycetaceae</taxon>
        <taxon>Yamadazyma</taxon>
    </lineage>
</organism>
<keyword evidence="10" id="KW-0496">Mitochondrion</keyword>
<gene>
    <name evidence="20" type="ORF">CANTEDRAFT_113302</name>
</gene>
<dbReference type="SUPFAM" id="SSF53686">
    <property type="entry name" value="Tryptophan synthase beta subunit-like PLP-dependent enzymes"/>
    <property type="match status" value="1"/>
</dbReference>
<dbReference type="Pfam" id="PF00291">
    <property type="entry name" value="PALP"/>
    <property type="match status" value="1"/>
</dbReference>
<dbReference type="InterPro" id="IPR000634">
    <property type="entry name" value="Ser/Thr_deHydtase_PyrdxlP-BS"/>
</dbReference>
<dbReference type="GO" id="GO:0006535">
    <property type="term" value="P:cysteine biosynthetic process from serine"/>
    <property type="evidence" value="ECO:0007669"/>
    <property type="project" value="InterPro"/>
</dbReference>
<comment type="catalytic activity">
    <reaction evidence="12">
        <text>O-acetyl-L-serine + hydrogen sulfide = L-cysteine + acetate</text>
        <dbReference type="Rhea" id="RHEA:14829"/>
        <dbReference type="ChEBI" id="CHEBI:29919"/>
        <dbReference type="ChEBI" id="CHEBI:30089"/>
        <dbReference type="ChEBI" id="CHEBI:35235"/>
        <dbReference type="ChEBI" id="CHEBI:58340"/>
        <dbReference type="EC" id="2.5.1.47"/>
    </reaction>
</comment>
<evidence type="ECO:0000256" key="13">
    <source>
        <dbReference type="ARBA" id="ARBA00050981"/>
    </source>
</evidence>
<evidence type="ECO:0000256" key="18">
    <source>
        <dbReference type="ARBA" id="ARBA00081847"/>
    </source>
</evidence>
<dbReference type="InterPro" id="IPR001926">
    <property type="entry name" value="TrpB-like_PALP"/>
</dbReference>
<dbReference type="NCBIfam" id="NF007989">
    <property type="entry name" value="PRK10717.1"/>
    <property type="match status" value="1"/>
</dbReference>
<dbReference type="Proteomes" id="UP000000707">
    <property type="component" value="Unassembled WGS sequence"/>
</dbReference>
<evidence type="ECO:0000256" key="4">
    <source>
        <dbReference type="ARBA" id="ARBA00007103"/>
    </source>
</evidence>
<sequence length="355" mass="38685">MILKRFLSVKPPFVPLTTEGFTETIGNTPLIKLPKISSRINRNVYAKAEFMNPGGSIKDRAALYVIKDAESRGLIKPGGTVIEGTAGNTGIGLAHVCRSRGYKCVIYMPNTQAKSKMDTLRLLGAEVHPVPAVAFDNPENYNHQAKRHADSLENAVWTNQFDNTANRQAHIETTGPEIWAQLNGKVDGFTCSTGTGGTFAGITRYLKTISNDKTKCVLADPPGSIVHSYIQSKGKDIVRGGSSFTEGIGQGRITENLQPEIDIIDDSYKIPDEESIVMLYQLLDEEGIYVGGTSALNVVAAIRLAQELPEGSNVVTVLADSCHKYSDRIFSKSWLESKGLYDAIPESLKKYASLD</sequence>
<dbReference type="EC" id="2.5.1.47" evidence="5"/>
<comment type="pathway">
    <text evidence="3">Amino-acid biosynthesis; L-cysteine biosynthesis; L-cysteine from L-serine: step 2/2.</text>
</comment>
<evidence type="ECO:0000256" key="9">
    <source>
        <dbReference type="ARBA" id="ARBA00022946"/>
    </source>
</evidence>
<dbReference type="GO" id="GO:0004124">
    <property type="term" value="F:cysteine synthase activity"/>
    <property type="evidence" value="ECO:0007669"/>
    <property type="project" value="UniProtKB-EC"/>
</dbReference>
<evidence type="ECO:0000256" key="17">
    <source>
        <dbReference type="ARBA" id="ARBA00079147"/>
    </source>
</evidence>
<evidence type="ECO:0000256" key="5">
    <source>
        <dbReference type="ARBA" id="ARBA00012681"/>
    </source>
</evidence>
<evidence type="ECO:0000256" key="7">
    <source>
        <dbReference type="ARBA" id="ARBA00022679"/>
    </source>
</evidence>
<reference evidence="20 21" key="1">
    <citation type="journal article" date="2011" name="Proc. Natl. Acad. Sci. U.S.A.">
        <title>Comparative genomics of xylose-fermenting fungi for enhanced biofuel production.</title>
        <authorList>
            <person name="Wohlbach D.J."/>
            <person name="Kuo A."/>
            <person name="Sato T.K."/>
            <person name="Potts K.M."/>
            <person name="Salamov A.A."/>
            <person name="LaButti K.M."/>
            <person name="Sun H."/>
            <person name="Clum A."/>
            <person name="Pangilinan J.L."/>
            <person name="Lindquist E.A."/>
            <person name="Lucas S."/>
            <person name="Lapidus A."/>
            <person name="Jin M."/>
            <person name="Gunawan C."/>
            <person name="Balan V."/>
            <person name="Dale B.E."/>
            <person name="Jeffries T.W."/>
            <person name="Zinkel R."/>
            <person name="Barry K.W."/>
            <person name="Grigoriev I.V."/>
            <person name="Gasch A.P."/>
        </authorList>
    </citation>
    <scope>NUCLEOTIDE SEQUENCE [LARGE SCALE GENOMIC DNA]</scope>
    <source>
        <strain evidence="21">ATCC 10573 / BCRC 21748 / CBS 615 / JCM 9827 / NBRC 10315 / NRRL Y-1498 / VKM Y-70</strain>
    </source>
</reference>
<dbReference type="InterPro" id="IPR036052">
    <property type="entry name" value="TrpB-like_PALP_sf"/>
</dbReference>
<dbReference type="InterPro" id="IPR050214">
    <property type="entry name" value="Cys_Synth/Cystath_Beta-Synth"/>
</dbReference>
<evidence type="ECO:0000256" key="2">
    <source>
        <dbReference type="ARBA" id="ARBA00004173"/>
    </source>
</evidence>
<comment type="similarity">
    <text evidence="4">Belongs to the cysteine synthase/cystathionine beta-synthase family.</text>
</comment>
<keyword evidence="21" id="KW-1185">Reference proteome</keyword>
<evidence type="ECO:0000256" key="16">
    <source>
        <dbReference type="ARBA" id="ARBA00078262"/>
    </source>
</evidence>
<dbReference type="Gene3D" id="3.40.50.1100">
    <property type="match status" value="2"/>
</dbReference>
<comment type="function">
    <text evidence="14">Catalyzes the conversion of O-succinyl-L-serine into cysteine, the last step in the cysteine biosynthesis pathway. Can also use O-acetyl-L-serine.</text>
</comment>
<evidence type="ECO:0000313" key="20">
    <source>
        <dbReference type="EMBL" id="EGV65012.1"/>
    </source>
</evidence>
<dbReference type="EMBL" id="GL996515">
    <property type="protein sequence ID" value="EGV65012.1"/>
    <property type="molecule type" value="Genomic_DNA"/>
</dbReference>
<evidence type="ECO:0000256" key="3">
    <source>
        <dbReference type="ARBA" id="ARBA00004962"/>
    </source>
</evidence>
<evidence type="ECO:0000259" key="19">
    <source>
        <dbReference type="Pfam" id="PF00291"/>
    </source>
</evidence>
<keyword evidence="7" id="KW-0808">Transferase</keyword>
<comment type="subcellular location">
    <subcellularLocation>
        <location evidence="2">Mitochondrion</location>
    </subcellularLocation>
</comment>
<dbReference type="PROSITE" id="PS00901">
    <property type="entry name" value="CYS_SYNTHASE"/>
    <property type="match status" value="1"/>
</dbReference>
<evidence type="ECO:0000256" key="11">
    <source>
        <dbReference type="ARBA" id="ARBA00023192"/>
    </source>
</evidence>
<keyword evidence="11" id="KW-0198">Cysteine biosynthesis</keyword>